<feature type="signal peptide" evidence="1">
    <location>
        <begin position="1"/>
        <end position="25"/>
    </location>
</feature>
<evidence type="ECO:0008006" key="4">
    <source>
        <dbReference type="Google" id="ProtNLM"/>
    </source>
</evidence>
<protein>
    <recommendedName>
        <fullName evidence="4">Lipoprotein</fullName>
    </recommendedName>
</protein>
<evidence type="ECO:0000256" key="1">
    <source>
        <dbReference type="SAM" id="SignalP"/>
    </source>
</evidence>
<dbReference type="Proteomes" id="UP001597073">
    <property type="component" value="Unassembled WGS sequence"/>
</dbReference>
<keyword evidence="1" id="KW-0732">Signal</keyword>
<dbReference type="RefSeq" id="WP_377145469.1">
    <property type="nucleotide sequence ID" value="NZ_JBHTIA010000013.1"/>
</dbReference>
<gene>
    <name evidence="2" type="ORF">ACFQZI_19415</name>
</gene>
<name>A0ABW2ZLA2_9SPHI</name>
<feature type="chain" id="PRO_5045732615" description="Lipoprotein" evidence="1">
    <location>
        <begin position="26"/>
        <end position="123"/>
    </location>
</feature>
<sequence length="123" mass="13665">MKKITKTVGNIAMALIMLAASSACDWGKSTTIVNKTDNLYQKIKYSGRVVFAENNKGIERITDNGYLEFEQNGRTFKAKDNGHGKISYEFDGGSPVTELDIHQKEFVAEAVTEIVKARGKMKN</sequence>
<reference evidence="3" key="1">
    <citation type="journal article" date="2019" name="Int. J. Syst. Evol. Microbiol.">
        <title>The Global Catalogue of Microorganisms (GCM) 10K type strain sequencing project: providing services to taxonomists for standard genome sequencing and annotation.</title>
        <authorList>
            <consortium name="The Broad Institute Genomics Platform"/>
            <consortium name="The Broad Institute Genome Sequencing Center for Infectious Disease"/>
            <person name="Wu L."/>
            <person name="Ma J."/>
        </authorList>
    </citation>
    <scope>NUCLEOTIDE SEQUENCE [LARGE SCALE GENOMIC DNA]</scope>
    <source>
        <strain evidence="3">CCUG 60742</strain>
    </source>
</reference>
<keyword evidence="3" id="KW-1185">Reference proteome</keyword>
<evidence type="ECO:0000313" key="2">
    <source>
        <dbReference type="EMBL" id="MFD0767035.1"/>
    </source>
</evidence>
<organism evidence="2 3">
    <name type="scientific">Mucilaginibacter lutimaris</name>
    <dbReference type="NCBI Taxonomy" id="931629"/>
    <lineage>
        <taxon>Bacteria</taxon>
        <taxon>Pseudomonadati</taxon>
        <taxon>Bacteroidota</taxon>
        <taxon>Sphingobacteriia</taxon>
        <taxon>Sphingobacteriales</taxon>
        <taxon>Sphingobacteriaceae</taxon>
        <taxon>Mucilaginibacter</taxon>
    </lineage>
</organism>
<proteinExistence type="predicted"/>
<comment type="caution">
    <text evidence="2">The sequence shown here is derived from an EMBL/GenBank/DDBJ whole genome shotgun (WGS) entry which is preliminary data.</text>
</comment>
<accession>A0ABW2ZLA2</accession>
<dbReference type="EMBL" id="JBHTIA010000013">
    <property type="protein sequence ID" value="MFD0767035.1"/>
    <property type="molecule type" value="Genomic_DNA"/>
</dbReference>
<dbReference type="PROSITE" id="PS51257">
    <property type="entry name" value="PROKAR_LIPOPROTEIN"/>
    <property type="match status" value="1"/>
</dbReference>
<evidence type="ECO:0000313" key="3">
    <source>
        <dbReference type="Proteomes" id="UP001597073"/>
    </source>
</evidence>